<dbReference type="InterPro" id="IPR000719">
    <property type="entry name" value="Prot_kinase_dom"/>
</dbReference>
<reference evidence="4 5" key="1">
    <citation type="journal article" date="2016" name="Nat. Commun.">
        <title>Ectomycorrhizal ecology is imprinted in the genome of the dominant symbiotic fungus Cenococcum geophilum.</title>
        <authorList>
            <consortium name="DOE Joint Genome Institute"/>
            <person name="Peter M."/>
            <person name="Kohler A."/>
            <person name="Ohm R.A."/>
            <person name="Kuo A."/>
            <person name="Krutzmann J."/>
            <person name="Morin E."/>
            <person name="Arend M."/>
            <person name="Barry K.W."/>
            <person name="Binder M."/>
            <person name="Choi C."/>
            <person name="Clum A."/>
            <person name="Copeland A."/>
            <person name="Grisel N."/>
            <person name="Haridas S."/>
            <person name="Kipfer T."/>
            <person name="LaButti K."/>
            <person name="Lindquist E."/>
            <person name="Lipzen A."/>
            <person name="Maire R."/>
            <person name="Meier B."/>
            <person name="Mihaltcheva S."/>
            <person name="Molinier V."/>
            <person name="Murat C."/>
            <person name="Poggeler S."/>
            <person name="Quandt C.A."/>
            <person name="Sperisen C."/>
            <person name="Tritt A."/>
            <person name="Tisserant E."/>
            <person name="Crous P.W."/>
            <person name="Henrissat B."/>
            <person name="Nehls U."/>
            <person name="Egli S."/>
            <person name="Spatafora J.W."/>
            <person name="Grigoriev I.V."/>
            <person name="Martin F.M."/>
        </authorList>
    </citation>
    <scope>NUCLEOTIDE SEQUENCE [LARGE SCALE GENOMIC DNA]</scope>
    <source>
        <strain evidence="4 5">CBS 459.81</strain>
    </source>
</reference>
<keyword evidence="4" id="KW-0418">Kinase</keyword>
<protein>
    <submittedName>
        <fullName evidence="4">Kinase-like protein</fullName>
    </submittedName>
</protein>
<dbReference type="Gene3D" id="1.10.510.10">
    <property type="entry name" value="Transferase(Phosphotransferase) domain 1"/>
    <property type="match status" value="1"/>
</dbReference>
<dbReference type="GO" id="GO:0004674">
    <property type="term" value="F:protein serine/threonine kinase activity"/>
    <property type="evidence" value="ECO:0007669"/>
    <property type="project" value="TreeGrafter"/>
</dbReference>
<proteinExistence type="predicted"/>
<evidence type="ECO:0000259" key="3">
    <source>
        <dbReference type="PROSITE" id="PS50011"/>
    </source>
</evidence>
<dbReference type="SUPFAM" id="SSF56112">
    <property type="entry name" value="Protein kinase-like (PK-like)"/>
    <property type="match status" value="1"/>
</dbReference>
<dbReference type="AlphaFoldDB" id="A0A8E2J8U5"/>
<sequence>RGYIRFGEYLLGQTVSEADGVKVKIAWHRDIGMQFAIRLYRRKEVNKAFESDRWKIYREVAIQRELNHPNIQRLHELVETEKFTGLVLEYTSGGQLFEYVLNHRYLKDSAARRLFAQLVSAVGYLHLKGIVHRNLKLETLQLDRNQNVIVTCFDMANTFDPKDELSEEIEYNPGNREFVQRLKLAQGDKNGSLRGDLMQTSCGSPCYAAPELVVSDNLYTGRKADIWSCGVILYAMLAGHLPFDDDPANPEGDNNIILLYKYIISTPLTFPENVTPHSRDLLRRILVPDPRKRCDILEIARHSWLRDYAHVLKFLTSTTTTKDIADMIPLRKDEIRPGM</sequence>
<feature type="non-terminal residue" evidence="4">
    <location>
        <position position="1"/>
    </location>
</feature>
<dbReference type="GO" id="GO:0005737">
    <property type="term" value="C:cytoplasm"/>
    <property type="evidence" value="ECO:0007669"/>
    <property type="project" value="TreeGrafter"/>
</dbReference>
<name>A0A8E2J8U5_9PEZI</name>
<keyword evidence="5" id="KW-1185">Reference proteome</keyword>
<evidence type="ECO:0000256" key="1">
    <source>
        <dbReference type="ARBA" id="ARBA00022741"/>
    </source>
</evidence>
<keyword evidence="2" id="KW-0067">ATP-binding</keyword>
<dbReference type="EMBL" id="KV745699">
    <property type="protein sequence ID" value="OCK73638.1"/>
    <property type="molecule type" value="Genomic_DNA"/>
</dbReference>
<dbReference type="Pfam" id="PF00069">
    <property type="entry name" value="Pkinase"/>
    <property type="match status" value="1"/>
</dbReference>
<dbReference type="PANTHER" id="PTHR24346">
    <property type="entry name" value="MAP/MICROTUBULE AFFINITY-REGULATING KINASE"/>
    <property type="match status" value="1"/>
</dbReference>
<dbReference type="GO" id="GO:0035556">
    <property type="term" value="P:intracellular signal transduction"/>
    <property type="evidence" value="ECO:0007669"/>
    <property type="project" value="TreeGrafter"/>
</dbReference>
<keyword evidence="1" id="KW-0547">Nucleotide-binding</keyword>
<dbReference type="PANTHER" id="PTHR24346:SF110">
    <property type="entry name" value="NON-SPECIFIC SERINE_THREONINE PROTEIN KINASE"/>
    <property type="match status" value="1"/>
</dbReference>
<accession>A0A8E2J8U5</accession>
<keyword evidence="4" id="KW-0808">Transferase</keyword>
<evidence type="ECO:0000313" key="4">
    <source>
        <dbReference type="EMBL" id="OCK73638.1"/>
    </source>
</evidence>
<dbReference type="Proteomes" id="UP000250266">
    <property type="component" value="Unassembled WGS sequence"/>
</dbReference>
<evidence type="ECO:0000313" key="5">
    <source>
        <dbReference type="Proteomes" id="UP000250266"/>
    </source>
</evidence>
<dbReference type="GO" id="GO:0005524">
    <property type="term" value="F:ATP binding"/>
    <property type="evidence" value="ECO:0007669"/>
    <property type="project" value="UniProtKB-KW"/>
</dbReference>
<dbReference type="InterPro" id="IPR011009">
    <property type="entry name" value="Kinase-like_dom_sf"/>
</dbReference>
<evidence type="ECO:0000256" key="2">
    <source>
        <dbReference type="ARBA" id="ARBA00022840"/>
    </source>
</evidence>
<gene>
    <name evidence="4" type="ORF">K432DRAFT_312365</name>
</gene>
<feature type="domain" description="Protein kinase" evidence="3">
    <location>
        <begin position="1"/>
        <end position="305"/>
    </location>
</feature>
<dbReference type="PROSITE" id="PS50011">
    <property type="entry name" value="PROTEIN_KINASE_DOM"/>
    <property type="match status" value="1"/>
</dbReference>
<organism evidence="4 5">
    <name type="scientific">Lepidopterella palustris CBS 459.81</name>
    <dbReference type="NCBI Taxonomy" id="1314670"/>
    <lineage>
        <taxon>Eukaryota</taxon>
        <taxon>Fungi</taxon>
        <taxon>Dikarya</taxon>
        <taxon>Ascomycota</taxon>
        <taxon>Pezizomycotina</taxon>
        <taxon>Dothideomycetes</taxon>
        <taxon>Pleosporomycetidae</taxon>
        <taxon>Mytilinidiales</taxon>
        <taxon>Argynnaceae</taxon>
        <taxon>Lepidopterella</taxon>
    </lineage>
</organism>
<dbReference type="OrthoDB" id="193931at2759"/>